<name>A0ACB6RA00_9PLEO</name>
<reference evidence="1" key="1">
    <citation type="journal article" date="2020" name="Stud. Mycol.">
        <title>101 Dothideomycetes genomes: a test case for predicting lifestyles and emergence of pathogens.</title>
        <authorList>
            <person name="Haridas S."/>
            <person name="Albert R."/>
            <person name="Binder M."/>
            <person name="Bloem J."/>
            <person name="Labutti K."/>
            <person name="Salamov A."/>
            <person name="Andreopoulos B."/>
            <person name="Baker S."/>
            <person name="Barry K."/>
            <person name="Bills G."/>
            <person name="Bluhm B."/>
            <person name="Cannon C."/>
            <person name="Castanera R."/>
            <person name="Culley D."/>
            <person name="Daum C."/>
            <person name="Ezra D."/>
            <person name="Gonzalez J."/>
            <person name="Henrissat B."/>
            <person name="Kuo A."/>
            <person name="Liang C."/>
            <person name="Lipzen A."/>
            <person name="Lutzoni F."/>
            <person name="Magnuson J."/>
            <person name="Mondo S."/>
            <person name="Nolan M."/>
            <person name="Ohm R."/>
            <person name="Pangilinan J."/>
            <person name="Park H.-J."/>
            <person name="Ramirez L."/>
            <person name="Alfaro M."/>
            <person name="Sun H."/>
            <person name="Tritt A."/>
            <person name="Yoshinaga Y."/>
            <person name="Zwiers L.-H."/>
            <person name="Turgeon B."/>
            <person name="Goodwin S."/>
            <person name="Spatafora J."/>
            <person name="Crous P."/>
            <person name="Grigoriev I."/>
        </authorList>
    </citation>
    <scope>NUCLEOTIDE SEQUENCE</scope>
    <source>
        <strain evidence="1">ATCC 200398</strain>
    </source>
</reference>
<sequence length="460" mass="52329">MARTIHHRPHWLSDQPANYPGKATKSFNRQCDDSDGVNFCDCQQREGPTERCMYHGRHVEPLAFALKDMPTMPQEECPLFSKLPTEVRQMVYDYALTDCTSHPLDGDNPYRQDLFYNSQKITIRRPDIAVNLLQTCRAIYLEAYRLPLLLNPFIVYNWGSQPSSDVTRPSFYRLAPWQFALIHRLDISLQQIALEGDQLGKYLMAWKPNDRHEGAVVAPRFYQETRSMHTGVVTHSFNFGILKHYGPPEDGVEVTLPNKNYFYPNIHPEQPTCSTARSMLARPITHLTLRLAPTDWWTWSSSPASATSRFGLDPTIGDGGSLDHQRPTPARMLRNAEERRAGRWPVQSVSKEGSSSGASSWGARVAKLSDLKMLELVLQTFEDKKDQLDLVTDCAKTWTFPLDNSRHQLVWDGKAEKMSFEGEDGALGGIYVNGHGYRGQAGKKPKFVVSVIRFKRVIDQ</sequence>
<evidence type="ECO:0000313" key="2">
    <source>
        <dbReference type="Proteomes" id="UP000799755"/>
    </source>
</evidence>
<dbReference type="EMBL" id="MU003495">
    <property type="protein sequence ID" value="KAF2476011.1"/>
    <property type="molecule type" value="Genomic_DNA"/>
</dbReference>
<organism evidence="1 2">
    <name type="scientific">Lindgomyces ingoldianus</name>
    <dbReference type="NCBI Taxonomy" id="673940"/>
    <lineage>
        <taxon>Eukaryota</taxon>
        <taxon>Fungi</taxon>
        <taxon>Dikarya</taxon>
        <taxon>Ascomycota</taxon>
        <taxon>Pezizomycotina</taxon>
        <taxon>Dothideomycetes</taxon>
        <taxon>Pleosporomycetidae</taxon>
        <taxon>Pleosporales</taxon>
        <taxon>Lindgomycetaceae</taxon>
        <taxon>Lindgomyces</taxon>
    </lineage>
</organism>
<comment type="caution">
    <text evidence="1">The sequence shown here is derived from an EMBL/GenBank/DDBJ whole genome shotgun (WGS) entry which is preliminary data.</text>
</comment>
<accession>A0ACB6RA00</accession>
<evidence type="ECO:0000313" key="1">
    <source>
        <dbReference type="EMBL" id="KAF2476011.1"/>
    </source>
</evidence>
<dbReference type="Proteomes" id="UP000799755">
    <property type="component" value="Unassembled WGS sequence"/>
</dbReference>
<keyword evidence="2" id="KW-1185">Reference proteome</keyword>
<gene>
    <name evidence="1" type="ORF">BDR25DRAFT_339902</name>
</gene>
<proteinExistence type="predicted"/>
<protein>
    <submittedName>
        <fullName evidence="1">Uncharacterized protein</fullName>
    </submittedName>
</protein>